<dbReference type="AlphaFoldDB" id="E2BIF5"/>
<sequence>MISLTLLRCDLRSFDVFHQALKRHYEWLSDAIDNVLGNFKAETNGANYKAPSSIPPISPLSVTREQKIIQLKNALQQLRPGDYITLHGMKGFGKSSLTVLTLQDIKLVTNLFACEIYWIKFICERFIDEEILIQLTALYHNVKNFETQPELFTPLKKDSLVRFLEHHFSKPEHQNALLVLDDVYDKKIINAFDFKCKTLILTTDIDVLDGRISKQTIRMDDGFTEAETLGLFAQVLNISADQLPPEAKKIHRECKGMPLLIAMFAAQFEEYKEEMIIVNGTRDRWKYYLRSLIEKDPKNKVIKKFLEKQETIFDMCIDQLNPELKEQYKKLAIFNEDVNITRKTLEIIWEYDDMFFVEQQMQDLCHKSLAAKKWNKDSKSYIYGVHDLLLSHLRKKLKPDELTQLHKSVIEQYRKYCNNDFSKLPNDNYIYSYIGYHLEQAKLYEEFTHLYLNLDFIQAKIIHSGLNDLLLDLKKYRSYITRNINTYEAYVSDLETFLQEQVSVIAEHRHKKCLDIVQIGMNHTHEGYIMQTVRDLAAKKQKYLYLSHDKKPTYTNMTLSEEVSSGICTSSFTDDPNMILTGYRSGKVVLWNCESKQQIVYNSHSNKISVKKIVVSAEGDFFLTLTDNGVVKLFRLYYDEQDHPYHVHLGSPKEKQKSWVGFFTNDNKQDDSLLELSIKNEIILDMVFGYQDKLIATCTDQGAVQIWNRNGEIVSSIKRIKSDSITKIAFTDEGTLLHVMNESKGSFYVYSRSSHDQSTYEYACCYNLQLQDRQVIYFHNVPEHDNSLMIVTTKRALYIKWNEQLVCNFKKQERAYVENDTLTFVCATITNDGKYLILADSGGFVNVWDTDVGYQPIAIYKNRVTSLDTYWFKDEYYHLICGTENSLLHRWKLPVHDLSSTLVIRKALFDAIVKPNDEMDIIVKENYTNHIMVLHGKTQIAGFVYNTSTEGQISNLQLFSDGSKIINIRTNTELQQLNFHNSSIKQLSWGPTTLDAPILLSLADDELAWWNVSLQNDKINVKKRSRMGIIHSRSTPSISANTSSTQQIPNSRSLESNLQHNAESNAGTANGINCMYINWKDKEGRNPEQPALLAVLELPQCRTTKVCFSQNFSKFLTVDIYGSVSIFKPFNHT</sequence>
<dbReference type="InterPro" id="IPR002182">
    <property type="entry name" value="NB-ARC"/>
</dbReference>
<dbReference type="Pfam" id="PF17908">
    <property type="entry name" value="APAF1_C"/>
    <property type="match status" value="1"/>
</dbReference>
<dbReference type="OMA" id="VKLWSLW"/>
<dbReference type="EMBL" id="GL448504">
    <property type="protein sequence ID" value="EFN84543.1"/>
    <property type="molecule type" value="Genomic_DNA"/>
</dbReference>
<dbReference type="GO" id="GO:0006915">
    <property type="term" value="P:apoptotic process"/>
    <property type="evidence" value="ECO:0007669"/>
    <property type="project" value="UniProtKB-KW"/>
</dbReference>
<accession>E2BIF5</accession>
<feature type="domain" description="Apoptotic protease-activating factor 1 winged-helix" evidence="7">
    <location>
        <begin position="323"/>
        <end position="392"/>
    </location>
</feature>
<dbReference type="InterPro" id="IPR041452">
    <property type="entry name" value="APAF1_C"/>
</dbReference>
<evidence type="ECO:0000313" key="9">
    <source>
        <dbReference type="Proteomes" id="UP000008237"/>
    </source>
</evidence>
<keyword evidence="1" id="KW-0853">WD repeat</keyword>
<dbReference type="InterPro" id="IPR048975">
    <property type="entry name" value="WHD_APAF1"/>
</dbReference>
<dbReference type="InterPro" id="IPR036322">
    <property type="entry name" value="WD40_repeat_dom_sf"/>
</dbReference>
<dbReference type="STRING" id="610380.E2BIF5"/>
<reference evidence="8 9" key="1">
    <citation type="journal article" date="2010" name="Science">
        <title>Genomic comparison of the ants Camponotus floridanus and Harpegnathos saltator.</title>
        <authorList>
            <person name="Bonasio R."/>
            <person name="Zhang G."/>
            <person name="Ye C."/>
            <person name="Mutti N.S."/>
            <person name="Fang X."/>
            <person name="Qin N."/>
            <person name="Donahue G."/>
            <person name="Yang P."/>
            <person name="Li Q."/>
            <person name="Li C."/>
            <person name="Zhang P."/>
            <person name="Huang Z."/>
            <person name="Berger S.L."/>
            <person name="Reinberg D."/>
            <person name="Wang J."/>
            <person name="Liebig J."/>
        </authorList>
    </citation>
    <scope>NUCLEOTIDE SEQUENCE [LARGE SCALE GENOMIC DNA]</scope>
    <source>
        <strain evidence="8 9">R22 G/1</strain>
    </source>
</reference>
<keyword evidence="3" id="KW-0677">Repeat</keyword>
<dbReference type="PRINTS" id="PR00364">
    <property type="entry name" value="DISEASERSIST"/>
</dbReference>
<feature type="region of interest" description="Disordered" evidence="4">
    <location>
        <begin position="1032"/>
        <end position="1052"/>
    </location>
</feature>
<evidence type="ECO:0000256" key="4">
    <source>
        <dbReference type="SAM" id="MobiDB-lite"/>
    </source>
</evidence>
<dbReference type="InterPro" id="IPR015943">
    <property type="entry name" value="WD40/YVTN_repeat-like_dom_sf"/>
</dbReference>
<dbReference type="Gene3D" id="1.10.10.10">
    <property type="entry name" value="Winged helix-like DNA-binding domain superfamily/Winged helix DNA-binding domain"/>
    <property type="match status" value="1"/>
</dbReference>
<keyword evidence="8" id="KW-0378">Hydrolase</keyword>
<evidence type="ECO:0000256" key="1">
    <source>
        <dbReference type="ARBA" id="ARBA00022574"/>
    </source>
</evidence>
<evidence type="ECO:0000256" key="2">
    <source>
        <dbReference type="ARBA" id="ARBA00022703"/>
    </source>
</evidence>
<dbReference type="GO" id="GO:0008233">
    <property type="term" value="F:peptidase activity"/>
    <property type="evidence" value="ECO:0007669"/>
    <property type="project" value="UniProtKB-KW"/>
</dbReference>
<dbReference type="Gene3D" id="1.25.40.370">
    <property type="match status" value="1"/>
</dbReference>
<dbReference type="PANTHER" id="PTHR22845:SF5">
    <property type="entry name" value="APOPTOTIC PROTEASE-ACTIVATING FACTOR 1"/>
    <property type="match status" value="1"/>
</dbReference>
<dbReference type="GO" id="GO:0006508">
    <property type="term" value="P:proteolysis"/>
    <property type="evidence" value="ECO:0007669"/>
    <property type="project" value="UniProtKB-KW"/>
</dbReference>
<dbReference type="Gene3D" id="2.130.10.10">
    <property type="entry name" value="YVTN repeat-like/Quinoprotein amine dehydrogenase"/>
    <property type="match status" value="2"/>
</dbReference>
<dbReference type="InParanoid" id="E2BIF5"/>
<evidence type="ECO:0000259" key="6">
    <source>
        <dbReference type="Pfam" id="PF17908"/>
    </source>
</evidence>
<dbReference type="SMART" id="SM00320">
    <property type="entry name" value="WD40"/>
    <property type="match status" value="6"/>
</dbReference>
<dbReference type="SUPFAM" id="SSF50978">
    <property type="entry name" value="WD40 repeat-like"/>
    <property type="match status" value="2"/>
</dbReference>
<keyword evidence="2" id="KW-0053">Apoptosis</keyword>
<evidence type="ECO:0000256" key="3">
    <source>
        <dbReference type="ARBA" id="ARBA00022737"/>
    </source>
</evidence>
<dbReference type="PANTHER" id="PTHR22845">
    <property type="entry name" value="APOPTOTIC PROTEASE-ACTIVATING FACTOR 1"/>
    <property type="match status" value="1"/>
</dbReference>
<dbReference type="Pfam" id="PF21296">
    <property type="entry name" value="WHD_APAF1"/>
    <property type="match status" value="1"/>
</dbReference>
<gene>
    <name evidence="8" type="ORF">EAI_07368</name>
</gene>
<keyword evidence="8" id="KW-0645">Protease</keyword>
<proteinExistence type="predicted"/>
<dbReference type="Gene3D" id="3.40.50.300">
    <property type="entry name" value="P-loop containing nucleotide triphosphate hydrolases"/>
    <property type="match status" value="1"/>
</dbReference>
<dbReference type="InterPro" id="IPR042197">
    <property type="entry name" value="Apaf_helical"/>
</dbReference>
<name>E2BIF5_HARSA</name>
<organism evidence="9">
    <name type="scientific">Harpegnathos saltator</name>
    <name type="common">Jerdon's jumping ant</name>
    <dbReference type="NCBI Taxonomy" id="610380"/>
    <lineage>
        <taxon>Eukaryota</taxon>
        <taxon>Metazoa</taxon>
        <taxon>Ecdysozoa</taxon>
        <taxon>Arthropoda</taxon>
        <taxon>Hexapoda</taxon>
        <taxon>Insecta</taxon>
        <taxon>Pterygota</taxon>
        <taxon>Neoptera</taxon>
        <taxon>Endopterygota</taxon>
        <taxon>Hymenoptera</taxon>
        <taxon>Apocrita</taxon>
        <taxon>Aculeata</taxon>
        <taxon>Formicoidea</taxon>
        <taxon>Formicidae</taxon>
        <taxon>Ponerinae</taxon>
        <taxon>Ponerini</taxon>
        <taxon>Harpegnathos</taxon>
    </lineage>
</organism>
<dbReference type="InterPro" id="IPR001680">
    <property type="entry name" value="WD40_rpt"/>
</dbReference>
<evidence type="ECO:0000259" key="7">
    <source>
        <dbReference type="Pfam" id="PF21296"/>
    </source>
</evidence>
<dbReference type="InterPro" id="IPR036388">
    <property type="entry name" value="WH-like_DNA-bd_sf"/>
</dbReference>
<feature type="domain" description="APAF-1 helical" evidence="6">
    <location>
        <begin position="402"/>
        <end position="540"/>
    </location>
</feature>
<feature type="domain" description="NB-ARC" evidence="5">
    <location>
        <begin position="65"/>
        <end position="210"/>
    </location>
</feature>
<dbReference type="GO" id="GO:0005829">
    <property type="term" value="C:cytosol"/>
    <property type="evidence" value="ECO:0007669"/>
    <property type="project" value="UniProtKB-ARBA"/>
</dbReference>
<protein>
    <submittedName>
        <fullName evidence="8">Apoptotic protease-activating factor 1</fullName>
    </submittedName>
</protein>
<dbReference type="GO" id="GO:0043531">
    <property type="term" value="F:ADP binding"/>
    <property type="evidence" value="ECO:0007669"/>
    <property type="project" value="InterPro"/>
</dbReference>
<dbReference type="OrthoDB" id="1357022at2759"/>
<dbReference type="Pfam" id="PF00931">
    <property type="entry name" value="NB-ARC"/>
    <property type="match status" value="1"/>
</dbReference>
<evidence type="ECO:0000259" key="5">
    <source>
        <dbReference type="Pfam" id="PF00931"/>
    </source>
</evidence>
<dbReference type="Gene3D" id="1.10.8.430">
    <property type="entry name" value="Helical domain of apoptotic protease-activating factors"/>
    <property type="match status" value="1"/>
</dbReference>
<keyword evidence="9" id="KW-1185">Reference proteome</keyword>
<dbReference type="Proteomes" id="UP000008237">
    <property type="component" value="Unassembled WGS sequence"/>
</dbReference>
<dbReference type="SUPFAM" id="SSF52540">
    <property type="entry name" value="P-loop containing nucleoside triphosphate hydrolases"/>
    <property type="match status" value="1"/>
</dbReference>
<evidence type="ECO:0000313" key="8">
    <source>
        <dbReference type="EMBL" id="EFN84543.1"/>
    </source>
</evidence>
<dbReference type="InterPro" id="IPR027417">
    <property type="entry name" value="P-loop_NTPase"/>
</dbReference>